<feature type="domain" description="Flavodoxin-like" evidence="3">
    <location>
        <begin position="83"/>
        <end position="165"/>
    </location>
</feature>
<dbReference type="GO" id="GO:0009725">
    <property type="term" value="P:response to hormone"/>
    <property type="evidence" value="ECO:0007669"/>
    <property type="project" value="TreeGrafter"/>
</dbReference>
<organism evidence="4 5">
    <name type="scientific">Coregonus suidteri</name>
    <dbReference type="NCBI Taxonomy" id="861788"/>
    <lineage>
        <taxon>Eukaryota</taxon>
        <taxon>Metazoa</taxon>
        <taxon>Chordata</taxon>
        <taxon>Craniata</taxon>
        <taxon>Vertebrata</taxon>
        <taxon>Euteleostomi</taxon>
        <taxon>Actinopterygii</taxon>
        <taxon>Neopterygii</taxon>
        <taxon>Teleostei</taxon>
        <taxon>Protacanthopterygii</taxon>
        <taxon>Salmoniformes</taxon>
        <taxon>Salmonidae</taxon>
        <taxon>Coregoninae</taxon>
        <taxon>Coregonus</taxon>
    </lineage>
</organism>
<dbReference type="Gene3D" id="3.40.50.360">
    <property type="match status" value="1"/>
</dbReference>
<dbReference type="PROSITE" id="PS50902">
    <property type="entry name" value="FLAVODOXIN_LIKE"/>
    <property type="match status" value="1"/>
</dbReference>
<keyword evidence="1" id="KW-0285">Flavoprotein</keyword>
<dbReference type="EMBL" id="JAGTTL010000010">
    <property type="protein sequence ID" value="KAK6317265.1"/>
    <property type="molecule type" value="Genomic_DNA"/>
</dbReference>
<proteinExistence type="predicted"/>
<name>A0AAN8LRG3_9TELE</name>
<evidence type="ECO:0000313" key="5">
    <source>
        <dbReference type="Proteomes" id="UP001356427"/>
    </source>
</evidence>
<dbReference type="PANTHER" id="PTHR19384">
    <property type="entry name" value="NITRIC OXIDE SYNTHASE-RELATED"/>
    <property type="match status" value="1"/>
</dbReference>
<sequence length="165" mass="18664">MEDMEAESVVPEGPDVAPVEQEPLFSNLDLFLFSLIVGLLIYWFLSHKKTEEAIPEFKRLTTVVTPQRETSFIEKMKKTNRNMVVFYGSQTGTAEEFCGRLAKDAQRYGMSGNVTDPEEYDISELPRLAEIDNSLAVFCMATYGEGTPQTMLRTSTTGCRRPMRT</sequence>
<accession>A0AAN8LRG3</accession>
<evidence type="ECO:0000259" key="3">
    <source>
        <dbReference type="PROSITE" id="PS50902"/>
    </source>
</evidence>
<evidence type="ECO:0000256" key="1">
    <source>
        <dbReference type="ARBA" id="ARBA00022630"/>
    </source>
</evidence>
<dbReference type="GO" id="GO:0005829">
    <property type="term" value="C:cytosol"/>
    <property type="evidence" value="ECO:0007669"/>
    <property type="project" value="TreeGrafter"/>
</dbReference>
<dbReference type="Pfam" id="PF00258">
    <property type="entry name" value="Flavodoxin_1"/>
    <property type="match status" value="1"/>
</dbReference>
<gene>
    <name evidence="4" type="ORF">J4Q44_G00126650</name>
</gene>
<feature type="transmembrane region" description="Helical" evidence="2">
    <location>
        <begin position="24"/>
        <end position="45"/>
    </location>
</feature>
<dbReference type="SUPFAM" id="SSF52218">
    <property type="entry name" value="Flavoproteins"/>
    <property type="match status" value="1"/>
</dbReference>
<keyword evidence="2" id="KW-0472">Membrane</keyword>
<evidence type="ECO:0000313" key="4">
    <source>
        <dbReference type="EMBL" id="KAK6317265.1"/>
    </source>
</evidence>
<dbReference type="InterPro" id="IPR029039">
    <property type="entry name" value="Flavoprotein-like_sf"/>
</dbReference>
<protein>
    <recommendedName>
        <fullName evidence="3">Flavodoxin-like domain-containing protein</fullName>
    </recommendedName>
</protein>
<dbReference type="AlphaFoldDB" id="A0AAN8LRG3"/>
<dbReference type="InterPro" id="IPR008254">
    <property type="entry name" value="Flavodoxin/NO_synth"/>
</dbReference>
<reference evidence="4 5" key="1">
    <citation type="submission" date="2021-04" db="EMBL/GenBank/DDBJ databases">
        <authorList>
            <person name="De Guttry C."/>
            <person name="Zahm M."/>
            <person name="Klopp C."/>
            <person name="Cabau C."/>
            <person name="Louis A."/>
            <person name="Berthelot C."/>
            <person name="Parey E."/>
            <person name="Roest Crollius H."/>
            <person name="Montfort J."/>
            <person name="Robinson-Rechavi M."/>
            <person name="Bucao C."/>
            <person name="Bouchez O."/>
            <person name="Gislard M."/>
            <person name="Lluch J."/>
            <person name="Milhes M."/>
            <person name="Lampietro C."/>
            <person name="Lopez Roques C."/>
            <person name="Donnadieu C."/>
            <person name="Braasch I."/>
            <person name="Desvignes T."/>
            <person name="Postlethwait J."/>
            <person name="Bobe J."/>
            <person name="Wedekind C."/>
            <person name="Guiguen Y."/>
        </authorList>
    </citation>
    <scope>NUCLEOTIDE SEQUENCE [LARGE SCALE GENOMIC DNA]</scope>
    <source>
        <strain evidence="4">Cs_M1</strain>
        <tissue evidence="4">Blood</tissue>
    </source>
</reference>
<dbReference type="Proteomes" id="UP001356427">
    <property type="component" value="Unassembled WGS sequence"/>
</dbReference>
<dbReference type="InterPro" id="IPR001094">
    <property type="entry name" value="Flavdoxin-like"/>
</dbReference>
<keyword evidence="5" id="KW-1185">Reference proteome</keyword>
<keyword evidence="2" id="KW-0812">Transmembrane</keyword>
<dbReference type="GO" id="GO:0010181">
    <property type="term" value="F:FMN binding"/>
    <property type="evidence" value="ECO:0007669"/>
    <property type="project" value="InterPro"/>
</dbReference>
<dbReference type="GO" id="GO:0003958">
    <property type="term" value="F:NADPH-hemoprotein reductase activity"/>
    <property type="evidence" value="ECO:0007669"/>
    <property type="project" value="TreeGrafter"/>
</dbReference>
<dbReference type="PANTHER" id="PTHR19384:SF17">
    <property type="entry name" value="NADPH--CYTOCHROME P450 REDUCTASE"/>
    <property type="match status" value="1"/>
</dbReference>
<keyword evidence="2" id="KW-1133">Transmembrane helix</keyword>
<evidence type="ECO:0000256" key="2">
    <source>
        <dbReference type="SAM" id="Phobius"/>
    </source>
</evidence>
<comment type="caution">
    <text evidence="4">The sequence shown here is derived from an EMBL/GenBank/DDBJ whole genome shotgun (WGS) entry which is preliminary data.</text>
</comment>
<dbReference type="GO" id="GO:0050660">
    <property type="term" value="F:flavin adenine dinucleotide binding"/>
    <property type="evidence" value="ECO:0007669"/>
    <property type="project" value="TreeGrafter"/>
</dbReference>
<dbReference type="PRINTS" id="PR00369">
    <property type="entry name" value="FLAVODOXIN"/>
</dbReference>